<dbReference type="Proteomes" id="UP000244338">
    <property type="component" value="Unassembled WGS sequence"/>
</dbReference>
<dbReference type="AlphaFoldDB" id="A0A2R6XXP4"/>
<proteinExistence type="predicted"/>
<protein>
    <submittedName>
        <fullName evidence="1">Uncharacterized protein</fullName>
    </submittedName>
</protein>
<name>A0A2R6XXP4_9BACL</name>
<accession>A0A2R6XXP4</accession>
<evidence type="ECO:0000313" key="1">
    <source>
        <dbReference type="EMBL" id="PTQ55172.1"/>
    </source>
</evidence>
<reference evidence="2" key="1">
    <citation type="journal article" date="2018" name="Sci. Rep.">
        <title>Lignite coal burning seam in the remote Altai Mountains harbors a hydrogen-driven thermophilic microbial community.</title>
        <authorList>
            <person name="Kadnikov V.V."/>
            <person name="Mardanov A.V."/>
            <person name="Ivasenko D.A."/>
            <person name="Antsiferov D.V."/>
            <person name="Beletsky A.V."/>
            <person name="Karnachuk O.V."/>
            <person name="Ravin N.V."/>
        </authorList>
    </citation>
    <scope>NUCLEOTIDE SEQUENCE [LARGE SCALE GENOMIC DNA]</scope>
</reference>
<comment type="caution">
    <text evidence="1">The sequence shown here is derived from an EMBL/GenBank/DDBJ whole genome shotgun (WGS) entry which is preliminary data.</text>
</comment>
<gene>
    <name evidence="1" type="ORF">BSOLF_0051</name>
</gene>
<evidence type="ECO:0000313" key="2">
    <source>
        <dbReference type="Proteomes" id="UP000244338"/>
    </source>
</evidence>
<sequence>MLPTGCIKEEKQTDIQNSDARVIQYKDEYTVPLTDQKLIENIKSYVSKSRKTHEDLGESLFKVIHGDQTYIIHRRGIEVNSVKYLYEEDLNPLFNQIENQFNQINQLTIKDMNASKIHIHIKDHEKTLQVTDELYKFIMDELALSTTLQDPPMIYGIRYPYLEMNLGNELVLTWIVPDIASIKLRDHIAGHIKLSSPTIWNTIQKQDPHAFERTGNFAVQSFKVRLKDAEFETDNQYNRLDELARILNQIDKEEPITPVKRDDPPAIVIQNASGEGPSYEIFPDDMVLYNYNGKAYKIDHFYEDMVSFFSVP</sequence>
<dbReference type="EMBL" id="PEBX01000174">
    <property type="protein sequence ID" value="PTQ55172.1"/>
    <property type="molecule type" value="Genomic_DNA"/>
</dbReference>
<organism evidence="1 2">
    <name type="scientific">Candidatus Carbonibacillus altaicus</name>
    <dbReference type="NCBI Taxonomy" id="2163959"/>
    <lineage>
        <taxon>Bacteria</taxon>
        <taxon>Bacillati</taxon>
        <taxon>Bacillota</taxon>
        <taxon>Bacilli</taxon>
        <taxon>Bacillales</taxon>
        <taxon>Candidatus Carbonibacillus</taxon>
    </lineage>
</organism>